<comment type="caution">
    <text evidence="3">The sequence shown here is derived from an EMBL/GenBank/DDBJ whole genome shotgun (WGS) entry which is preliminary data.</text>
</comment>
<feature type="region of interest" description="Disordered" evidence="1">
    <location>
        <begin position="1"/>
        <end position="22"/>
    </location>
</feature>
<keyword evidence="2" id="KW-1133">Transmembrane helix</keyword>
<sequence length="362" mass="38526">MELRGIDHVAPQGRGGDERSGSSNPVAITVIMMVLLNLLTLLVSWKYRHVSQRGMLGEWKSRPKEQFPDSMKPAAFFTKYVKPLLAKLFPKKEALDSSHAVVPRAGTPSSPARLALKGPAEERIPLPGFGAARRSSVNASAMRLRTASGVLSSLGLDTGDLYGAGAIAGAGESSHSSTRDRTSAPSLSDGIQERLPVWQSMRRRKTGELPPALRLGLATELIGSPQASDEGSSMAAQAQAAAMTALAAATMQERIPRLANRTRRLAGLDSPTSTIVQASVWSAVLGCVLALAIGTISVSAYMPGEKWLFIEPIAICLFGSFSLFLKWCTDFESVDQGDKRDKKGPTKASGPSIDANQAGKKE</sequence>
<protein>
    <submittedName>
        <fullName evidence="3">Uncharacterized protein</fullName>
    </submittedName>
</protein>
<feature type="region of interest" description="Disordered" evidence="1">
    <location>
        <begin position="334"/>
        <end position="362"/>
    </location>
</feature>
<feature type="transmembrane region" description="Helical" evidence="2">
    <location>
        <begin position="280"/>
        <end position="301"/>
    </location>
</feature>
<feature type="region of interest" description="Disordered" evidence="1">
    <location>
        <begin position="169"/>
        <end position="190"/>
    </location>
</feature>
<keyword evidence="4" id="KW-1185">Reference proteome</keyword>
<name>A0A0M0JNF6_9EUKA</name>
<keyword evidence="2" id="KW-0472">Membrane</keyword>
<keyword evidence="2" id="KW-0812">Transmembrane</keyword>
<gene>
    <name evidence="3" type="ORF">Ctob_002722</name>
</gene>
<accession>A0A0M0JNF6</accession>
<evidence type="ECO:0000313" key="4">
    <source>
        <dbReference type="Proteomes" id="UP000037460"/>
    </source>
</evidence>
<dbReference type="AlphaFoldDB" id="A0A0M0JNF6"/>
<evidence type="ECO:0000313" key="3">
    <source>
        <dbReference type="EMBL" id="KOO28116.1"/>
    </source>
</evidence>
<proteinExistence type="predicted"/>
<evidence type="ECO:0000256" key="1">
    <source>
        <dbReference type="SAM" id="MobiDB-lite"/>
    </source>
</evidence>
<organism evidence="3 4">
    <name type="scientific">Chrysochromulina tobinii</name>
    <dbReference type="NCBI Taxonomy" id="1460289"/>
    <lineage>
        <taxon>Eukaryota</taxon>
        <taxon>Haptista</taxon>
        <taxon>Haptophyta</taxon>
        <taxon>Prymnesiophyceae</taxon>
        <taxon>Prymnesiales</taxon>
        <taxon>Chrysochromulinaceae</taxon>
        <taxon>Chrysochromulina</taxon>
    </lineage>
</organism>
<reference evidence="4" key="1">
    <citation type="journal article" date="2015" name="PLoS Genet.">
        <title>Genome Sequence and Transcriptome Analyses of Chrysochromulina tobin: Metabolic Tools for Enhanced Algal Fitness in the Prominent Order Prymnesiales (Haptophyceae).</title>
        <authorList>
            <person name="Hovde B.T."/>
            <person name="Deodato C.R."/>
            <person name="Hunsperger H.M."/>
            <person name="Ryken S.A."/>
            <person name="Yost W."/>
            <person name="Jha R.K."/>
            <person name="Patterson J."/>
            <person name="Monnat R.J. Jr."/>
            <person name="Barlow S.B."/>
            <person name="Starkenburg S.R."/>
            <person name="Cattolico R.A."/>
        </authorList>
    </citation>
    <scope>NUCLEOTIDE SEQUENCE</scope>
    <source>
        <strain evidence="4">CCMP291</strain>
    </source>
</reference>
<dbReference type="Proteomes" id="UP000037460">
    <property type="component" value="Unassembled WGS sequence"/>
</dbReference>
<evidence type="ECO:0000256" key="2">
    <source>
        <dbReference type="SAM" id="Phobius"/>
    </source>
</evidence>
<feature type="transmembrane region" description="Helical" evidence="2">
    <location>
        <begin position="26"/>
        <end position="45"/>
    </location>
</feature>
<dbReference type="EMBL" id="JWZX01002618">
    <property type="protein sequence ID" value="KOO28116.1"/>
    <property type="molecule type" value="Genomic_DNA"/>
</dbReference>
<feature type="transmembrane region" description="Helical" evidence="2">
    <location>
        <begin position="307"/>
        <end position="325"/>
    </location>
</feature>